<dbReference type="AlphaFoldDB" id="A0A439CUF4"/>
<evidence type="ECO:0000259" key="2">
    <source>
        <dbReference type="Pfam" id="PF07993"/>
    </source>
</evidence>
<dbReference type="Proteomes" id="UP000286045">
    <property type="component" value="Unassembled WGS sequence"/>
</dbReference>
<protein>
    <recommendedName>
        <fullName evidence="2">Thioester reductase (TE) domain-containing protein</fullName>
    </recommendedName>
</protein>
<dbReference type="Pfam" id="PF07993">
    <property type="entry name" value="NAD_binding_4"/>
    <property type="match status" value="1"/>
</dbReference>
<organism evidence="3 4">
    <name type="scientific">Xylaria grammica</name>
    <dbReference type="NCBI Taxonomy" id="363999"/>
    <lineage>
        <taxon>Eukaryota</taxon>
        <taxon>Fungi</taxon>
        <taxon>Dikarya</taxon>
        <taxon>Ascomycota</taxon>
        <taxon>Pezizomycotina</taxon>
        <taxon>Sordariomycetes</taxon>
        <taxon>Xylariomycetidae</taxon>
        <taxon>Xylariales</taxon>
        <taxon>Xylariaceae</taxon>
        <taxon>Xylaria</taxon>
    </lineage>
</organism>
<accession>A0A439CUF4</accession>
<gene>
    <name evidence="3" type="ORF">EKO27_g9339</name>
</gene>
<dbReference type="Gene3D" id="3.40.50.720">
    <property type="entry name" value="NAD(P)-binding Rossmann-like Domain"/>
    <property type="match status" value="1"/>
</dbReference>
<evidence type="ECO:0000256" key="1">
    <source>
        <dbReference type="SAM" id="MobiDB-lite"/>
    </source>
</evidence>
<dbReference type="EMBL" id="RYZI01000401">
    <property type="protein sequence ID" value="RWA05772.1"/>
    <property type="molecule type" value="Genomic_DNA"/>
</dbReference>
<sequence>MACVLGETIALGPVSVAGSLPPAIKGLGAQLDGYATTKWISEAVLNRVVVEHGVLVYVRRPVSITGDGAPEPDVMGAVLNYSRILGSVPALKRNSNGSTDGADLISDDSELRVLEAFDFIPVDDVAENLSSNQCGTGVYTPLQRREGQNTASHTMLIYGENGRKSVLRDSAGGLDKGSKIEGTRTRTIKAR</sequence>
<name>A0A439CUF4_9PEZI</name>
<evidence type="ECO:0000313" key="4">
    <source>
        <dbReference type="Proteomes" id="UP000286045"/>
    </source>
</evidence>
<feature type="region of interest" description="Disordered" evidence="1">
    <location>
        <begin position="168"/>
        <end position="191"/>
    </location>
</feature>
<keyword evidence="4" id="KW-1185">Reference proteome</keyword>
<evidence type="ECO:0000313" key="3">
    <source>
        <dbReference type="EMBL" id="RWA05772.1"/>
    </source>
</evidence>
<dbReference type="InterPro" id="IPR013120">
    <property type="entry name" value="FAR_NAD-bd"/>
</dbReference>
<feature type="domain" description="Thioester reductase (TE)" evidence="2">
    <location>
        <begin position="30"/>
        <end position="127"/>
    </location>
</feature>
<reference evidence="3 4" key="1">
    <citation type="submission" date="2018-12" db="EMBL/GenBank/DDBJ databases">
        <title>Draft genome sequence of Xylaria grammica IHI A82.</title>
        <authorList>
            <person name="Buettner E."/>
            <person name="Kellner H."/>
        </authorList>
    </citation>
    <scope>NUCLEOTIDE SEQUENCE [LARGE SCALE GENOMIC DNA]</scope>
    <source>
        <strain evidence="3 4">IHI A82</strain>
    </source>
</reference>
<proteinExistence type="predicted"/>
<comment type="caution">
    <text evidence="3">The sequence shown here is derived from an EMBL/GenBank/DDBJ whole genome shotgun (WGS) entry which is preliminary data.</text>
</comment>